<protein>
    <recommendedName>
        <fullName evidence="12">Geranylgeranyl diphosphate synthase</fullName>
        <ecNumber evidence="4">2.5.1.29</ecNumber>
    </recommendedName>
    <alternativeName>
        <fullName evidence="13">Farnesyltranstransferase</fullName>
    </alternativeName>
</protein>
<evidence type="ECO:0000256" key="1">
    <source>
        <dbReference type="ARBA" id="ARBA00001946"/>
    </source>
</evidence>
<dbReference type="AlphaFoldDB" id="A0A4R3J7L8"/>
<proteinExistence type="inferred from homology"/>
<dbReference type="PANTHER" id="PTHR43281">
    <property type="entry name" value="FARNESYL DIPHOSPHATE SYNTHASE"/>
    <property type="match status" value="1"/>
</dbReference>
<evidence type="ECO:0000256" key="13">
    <source>
        <dbReference type="ARBA" id="ARBA00032052"/>
    </source>
</evidence>
<keyword evidence="6 16" id="KW-0808">Transferase</keyword>
<dbReference type="GO" id="GO:0004311">
    <property type="term" value="F:geranylgeranyl diphosphate synthase activity"/>
    <property type="evidence" value="ECO:0007669"/>
    <property type="project" value="UniProtKB-EC"/>
</dbReference>
<evidence type="ECO:0000256" key="7">
    <source>
        <dbReference type="ARBA" id="ARBA00022723"/>
    </source>
</evidence>
<keyword evidence="11" id="KW-0414">Isoprene biosynthesis</keyword>
<dbReference type="NCBIfam" id="NF045485">
    <property type="entry name" value="FPPsyn"/>
    <property type="match status" value="1"/>
</dbReference>
<evidence type="ECO:0000256" key="10">
    <source>
        <dbReference type="ARBA" id="ARBA00023171"/>
    </source>
</evidence>
<keyword evidence="7" id="KW-0479">Metal-binding</keyword>
<evidence type="ECO:0000256" key="15">
    <source>
        <dbReference type="ARBA" id="ARBA00054703"/>
    </source>
</evidence>
<dbReference type="GO" id="GO:0046872">
    <property type="term" value="F:metal ion binding"/>
    <property type="evidence" value="ECO:0007669"/>
    <property type="project" value="UniProtKB-KW"/>
</dbReference>
<dbReference type="InterPro" id="IPR008949">
    <property type="entry name" value="Isoprenoid_synthase_dom_sf"/>
</dbReference>
<dbReference type="EMBL" id="SLZU01000014">
    <property type="protein sequence ID" value="TCS60470.1"/>
    <property type="molecule type" value="Genomic_DNA"/>
</dbReference>
<evidence type="ECO:0000256" key="5">
    <source>
        <dbReference type="ARBA" id="ARBA00022531"/>
    </source>
</evidence>
<evidence type="ECO:0000256" key="6">
    <source>
        <dbReference type="ARBA" id="ARBA00022679"/>
    </source>
</evidence>
<dbReference type="GO" id="GO:0015995">
    <property type="term" value="P:chlorophyll biosynthetic process"/>
    <property type="evidence" value="ECO:0007669"/>
    <property type="project" value="UniProtKB-KW"/>
</dbReference>
<evidence type="ECO:0000256" key="3">
    <source>
        <dbReference type="ARBA" id="ARBA00006706"/>
    </source>
</evidence>
<comment type="similarity">
    <text evidence="3 16">Belongs to the FPP/GGPP synthase family.</text>
</comment>
<evidence type="ECO:0000313" key="17">
    <source>
        <dbReference type="EMBL" id="TCS60470.1"/>
    </source>
</evidence>
<comment type="pathway">
    <text evidence="2">Isoprenoid biosynthesis; geranylgeranyl diphosphate biosynthesis; geranylgeranyl diphosphate from farnesyl diphosphate and isopentenyl diphosphate: step 1/1.</text>
</comment>
<dbReference type="PANTHER" id="PTHR43281:SF1">
    <property type="entry name" value="FARNESYL DIPHOSPHATE SYNTHASE"/>
    <property type="match status" value="1"/>
</dbReference>
<keyword evidence="10" id="KW-0149">Chlorophyll biosynthesis</keyword>
<name>A0A4R3J7L8_9RHOB</name>
<sequence length="304" mass="31343">MPGGLTSMQPSMPDTALLPLKPALTRAAELAQAEIASALAGLDSDVAHAMRYAVEGGKALRAFLVIEGARLHGLGRQDAAPAAAAIEALHAYSLVHDDLPCMDDDDLRRGKPTVHRKWDETIAVLAGDALQALAFQLAAQTPCAADRRVALIHGLGTAAGARGMVGGQAMDIAAETAQTPLSLEDTTALQAGKTGALITWSATAGPIMAGAAPDKLRLYGECLGLAFQIADDILDVEGDAATVGKAVGKDAGRGKATFVSHLGLDGAKRRAETLVTEACDALSVYGADAECLREAARFVISREN</sequence>
<dbReference type="InterPro" id="IPR033749">
    <property type="entry name" value="Polyprenyl_synt_CS"/>
</dbReference>
<evidence type="ECO:0000256" key="4">
    <source>
        <dbReference type="ARBA" id="ARBA00012382"/>
    </source>
</evidence>
<evidence type="ECO:0000256" key="11">
    <source>
        <dbReference type="ARBA" id="ARBA00023229"/>
    </source>
</evidence>
<organism evidence="17 18">
    <name type="scientific">Primorskyibacter sedentarius</name>
    <dbReference type="NCBI Taxonomy" id="745311"/>
    <lineage>
        <taxon>Bacteria</taxon>
        <taxon>Pseudomonadati</taxon>
        <taxon>Pseudomonadota</taxon>
        <taxon>Alphaproteobacteria</taxon>
        <taxon>Rhodobacterales</taxon>
        <taxon>Roseobacteraceae</taxon>
        <taxon>Primorskyibacter</taxon>
    </lineage>
</organism>
<dbReference type="Proteomes" id="UP000295696">
    <property type="component" value="Unassembled WGS sequence"/>
</dbReference>
<accession>A0A4R3J7L8</accession>
<evidence type="ECO:0000256" key="8">
    <source>
        <dbReference type="ARBA" id="ARBA00022746"/>
    </source>
</evidence>
<dbReference type="GO" id="GO:0016117">
    <property type="term" value="P:carotenoid biosynthetic process"/>
    <property type="evidence" value="ECO:0007669"/>
    <property type="project" value="UniProtKB-KW"/>
</dbReference>
<comment type="function">
    <text evidence="15">Catalyzes the condensation of farnesyl diphosphate (FPP) and isopentenyl diphosphate (IPP) to yield geranylgeranyl diphosphate (GGPP) needed for biosynthesis of carotenoids and diterpenes.</text>
</comment>
<keyword evidence="8" id="KW-0125">Carotenoid biosynthesis</keyword>
<dbReference type="Gene3D" id="1.10.600.10">
    <property type="entry name" value="Farnesyl Diphosphate Synthase"/>
    <property type="match status" value="1"/>
</dbReference>
<keyword evidence="9" id="KW-0460">Magnesium</keyword>
<comment type="cofactor">
    <cofactor evidence="1">
        <name>Mg(2+)</name>
        <dbReference type="ChEBI" id="CHEBI:18420"/>
    </cofactor>
</comment>
<dbReference type="InterPro" id="IPR053378">
    <property type="entry name" value="Prenyl_diphosphate_synthase"/>
</dbReference>
<evidence type="ECO:0000256" key="9">
    <source>
        <dbReference type="ARBA" id="ARBA00022842"/>
    </source>
</evidence>
<evidence type="ECO:0000256" key="14">
    <source>
        <dbReference type="ARBA" id="ARBA00048119"/>
    </source>
</evidence>
<dbReference type="PROSITE" id="PS00723">
    <property type="entry name" value="POLYPRENYL_SYNTHASE_1"/>
    <property type="match status" value="1"/>
</dbReference>
<dbReference type="GO" id="GO:0015979">
    <property type="term" value="P:photosynthesis"/>
    <property type="evidence" value="ECO:0007669"/>
    <property type="project" value="UniProtKB-KW"/>
</dbReference>
<dbReference type="EC" id="2.5.1.29" evidence="4"/>
<keyword evidence="5" id="KW-0602">Photosynthesis</keyword>
<dbReference type="Pfam" id="PF00348">
    <property type="entry name" value="polyprenyl_synt"/>
    <property type="match status" value="1"/>
</dbReference>
<dbReference type="InterPro" id="IPR000092">
    <property type="entry name" value="Polyprenyl_synt"/>
</dbReference>
<comment type="catalytic activity">
    <reaction evidence="14">
        <text>isopentenyl diphosphate + (2E,6E)-farnesyl diphosphate = (2E,6E,10E)-geranylgeranyl diphosphate + diphosphate</text>
        <dbReference type="Rhea" id="RHEA:17653"/>
        <dbReference type="ChEBI" id="CHEBI:33019"/>
        <dbReference type="ChEBI" id="CHEBI:58756"/>
        <dbReference type="ChEBI" id="CHEBI:128769"/>
        <dbReference type="ChEBI" id="CHEBI:175763"/>
        <dbReference type="EC" id="2.5.1.29"/>
    </reaction>
</comment>
<dbReference type="SFLD" id="SFLDG01017">
    <property type="entry name" value="Polyprenyl_Transferase_Like"/>
    <property type="match status" value="1"/>
</dbReference>
<comment type="caution">
    <text evidence="17">The sequence shown here is derived from an EMBL/GenBank/DDBJ whole genome shotgun (WGS) entry which is preliminary data.</text>
</comment>
<evidence type="ECO:0000313" key="18">
    <source>
        <dbReference type="Proteomes" id="UP000295696"/>
    </source>
</evidence>
<dbReference type="SUPFAM" id="SSF48576">
    <property type="entry name" value="Terpenoid synthases"/>
    <property type="match status" value="1"/>
</dbReference>
<dbReference type="FunFam" id="1.10.600.10:FF:000001">
    <property type="entry name" value="Geranylgeranyl diphosphate synthase"/>
    <property type="match status" value="1"/>
</dbReference>
<evidence type="ECO:0000256" key="2">
    <source>
        <dbReference type="ARBA" id="ARBA00005221"/>
    </source>
</evidence>
<dbReference type="SFLD" id="SFLDS00005">
    <property type="entry name" value="Isoprenoid_Synthase_Type_I"/>
    <property type="match status" value="1"/>
</dbReference>
<gene>
    <name evidence="17" type="ORF">EDD52_11468</name>
</gene>
<evidence type="ECO:0000256" key="16">
    <source>
        <dbReference type="RuleBase" id="RU004466"/>
    </source>
</evidence>
<reference evidence="17 18" key="1">
    <citation type="submission" date="2019-03" db="EMBL/GenBank/DDBJ databases">
        <title>Genomic Encyclopedia of Type Strains, Phase IV (KMG-IV): sequencing the most valuable type-strain genomes for metagenomic binning, comparative biology and taxonomic classification.</title>
        <authorList>
            <person name="Goeker M."/>
        </authorList>
    </citation>
    <scope>NUCLEOTIDE SEQUENCE [LARGE SCALE GENOMIC DNA]</scope>
    <source>
        <strain evidence="17 18">DSM 104836</strain>
    </source>
</reference>
<dbReference type="GO" id="GO:0005737">
    <property type="term" value="C:cytoplasm"/>
    <property type="evidence" value="ECO:0007669"/>
    <property type="project" value="UniProtKB-ARBA"/>
</dbReference>
<evidence type="ECO:0000256" key="12">
    <source>
        <dbReference type="ARBA" id="ARBA00023818"/>
    </source>
</evidence>
<dbReference type="PROSITE" id="PS00444">
    <property type="entry name" value="POLYPRENYL_SYNTHASE_2"/>
    <property type="match status" value="1"/>
</dbReference>
<keyword evidence="18" id="KW-1185">Reference proteome</keyword>